<dbReference type="InterPro" id="IPR029039">
    <property type="entry name" value="Flavoprotein-like_sf"/>
</dbReference>
<dbReference type="InterPro" id="IPR050104">
    <property type="entry name" value="FMN-dep_NADH:Q_OxRdtase_AzoR1"/>
</dbReference>
<keyword evidence="1 6" id="KW-0285">Flavoprotein</keyword>
<comment type="similarity">
    <text evidence="6">Belongs to the azoreductase type 1 family.</text>
</comment>
<protein>
    <recommendedName>
        <fullName evidence="6">FMN dependent NADH:quinone oxidoreductase</fullName>
        <ecNumber evidence="6">1.6.5.-</ecNumber>
    </recommendedName>
    <alternativeName>
        <fullName evidence="6">Azo-dye reductase</fullName>
    </alternativeName>
    <alternativeName>
        <fullName evidence="6">FMN-dependent NADH-azo compound oxidoreductase</fullName>
    </alternativeName>
    <alternativeName>
        <fullName evidence="6">FMN-dependent NADH-azoreductase</fullName>
        <ecNumber evidence="6">1.7.1.17</ecNumber>
    </alternativeName>
</protein>
<keyword evidence="9" id="KW-1185">Reference proteome</keyword>
<evidence type="ECO:0000256" key="6">
    <source>
        <dbReference type="HAMAP-Rule" id="MF_01216"/>
    </source>
</evidence>
<dbReference type="InterPro" id="IPR023048">
    <property type="entry name" value="NADH:quinone_OxRdtase_FMN_depd"/>
</dbReference>
<dbReference type="HAMAP" id="MF_01216">
    <property type="entry name" value="Azoreductase_type1"/>
    <property type="match status" value="1"/>
</dbReference>
<comment type="subunit">
    <text evidence="6">Homodimer.</text>
</comment>
<reference evidence="9" key="1">
    <citation type="submission" date="2018-06" db="EMBL/GenBank/DDBJ databases">
        <title>Complete genome of Pseudomonas insecticola strain QZS01.</title>
        <authorList>
            <person name="Wang J."/>
            <person name="Su Q."/>
        </authorList>
    </citation>
    <scope>NUCLEOTIDE SEQUENCE [LARGE SCALE GENOMIC DNA]</scope>
    <source>
        <strain evidence="9">QZS01</strain>
    </source>
</reference>
<dbReference type="RefSeq" id="WP_127163983.1">
    <property type="nucleotide sequence ID" value="NZ_CP029822.1"/>
</dbReference>
<keyword evidence="4 6" id="KW-0520">NAD</keyword>
<evidence type="ECO:0000256" key="4">
    <source>
        <dbReference type="ARBA" id="ARBA00023027"/>
    </source>
</evidence>
<dbReference type="InterPro" id="IPR003680">
    <property type="entry name" value="Flavodoxin_fold"/>
</dbReference>
<feature type="binding site" evidence="6">
    <location>
        <begin position="16"/>
        <end position="18"/>
    </location>
    <ligand>
        <name>FMN</name>
        <dbReference type="ChEBI" id="CHEBI:58210"/>
    </ligand>
</feature>
<dbReference type="EC" id="1.6.5.-" evidence="6"/>
<dbReference type="PANTHER" id="PTHR43741">
    <property type="entry name" value="FMN-DEPENDENT NADH-AZOREDUCTASE 1"/>
    <property type="match status" value="1"/>
</dbReference>
<keyword evidence="3 6" id="KW-0560">Oxidoreductase</keyword>
<dbReference type="GO" id="GO:0016655">
    <property type="term" value="F:oxidoreductase activity, acting on NAD(P)H, quinone or similar compound as acceptor"/>
    <property type="evidence" value="ECO:0007669"/>
    <property type="project" value="InterPro"/>
</dbReference>
<comment type="function">
    <text evidence="6">Also exhibits azoreductase activity. Catalyzes the reductive cleavage of the azo bond in aromatic azo compounds to the corresponding amines.</text>
</comment>
<dbReference type="PANTHER" id="PTHR43741:SF4">
    <property type="entry name" value="FMN-DEPENDENT NADH:QUINONE OXIDOREDUCTASE"/>
    <property type="match status" value="1"/>
</dbReference>
<comment type="function">
    <text evidence="6">Quinone reductase that provides resistance to thiol-specific stress caused by electrophilic quinones.</text>
</comment>
<comment type="catalytic activity">
    <reaction evidence="6">
        <text>2 a quinone + NADH + H(+) = 2 a 1,4-benzosemiquinone + NAD(+)</text>
        <dbReference type="Rhea" id="RHEA:65952"/>
        <dbReference type="ChEBI" id="CHEBI:15378"/>
        <dbReference type="ChEBI" id="CHEBI:57540"/>
        <dbReference type="ChEBI" id="CHEBI:57945"/>
        <dbReference type="ChEBI" id="CHEBI:132124"/>
        <dbReference type="ChEBI" id="CHEBI:134225"/>
    </reaction>
</comment>
<feature type="binding site" evidence="6">
    <location>
        <position position="9"/>
    </location>
    <ligand>
        <name>FMN</name>
        <dbReference type="ChEBI" id="CHEBI:58210"/>
    </ligand>
</feature>
<dbReference type="Proteomes" id="UP000273143">
    <property type="component" value="Chromosome"/>
</dbReference>
<dbReference type="EMBL" id="CP029822">
    <property type="protein sequence ID" value="AZS51209.1"/>
    <property type="molecule type" value="Genomic_DNA"/>
</dbReference>
<dbReference type="Pfam" id="PF02525">
    <property type="entry name" value="Flavodoxin_2"/>
    <property type="match status" value="1"/>
</dbReference>
<dbReference type="Gene3D" id="3.40.50.360">
    <property type="match status" value="1"/>
</dbReference>
<dbReference type="GO" id="GO:0016652">
    <property type="term" value="F:oxidoreductase activity, acting on NAD(P)H as acceptor"/>
    <property type="evidence" value="ECO:0007669"/>
    <property type="project" value="UniProtKB-UniRule"/>
</dbReference>
<evidence type="ECO:0000256" key="3">
    <source>
        <dbReference type="ARBA" id="ARBA00023002"/>
    </source>
</evidence>
<dbReference type="EC" id="1.7.1.17" evidence="6"/>
<evidence type="ECO:0000256" key="2">
    <source>
        <dbReference type="ARBA" id="ARBA00022643"/>
    </source>
</evidence>
<dbReference type="KEGG" id="emo:DM558_10715"/>
<comment type="caution">
    <text evidence="6">Lacks conserved residue(s) required for the propagation of feature annotation.</text>
</comment>
<evidence type="ECO:0000259" key="7">
    <source>
        <dbReference type="Pfam" id="PF02525"/>
    </source>
</evidence>
<name>A0A3Q9JM31_9GAMM</name>
<organism evidence="8 9">
    <name type="scientific">Entomomonas moraniae</name>
    <dbReference type="NCBI Taxonomy" id="2213226"/>
    <lineage>
        <taxon>Bacteria</taxon>
        <taxon>Pseudomonadati</taxon>
        <taxon>Pseudomonadota</taxon>
        <taxon>Gammaproteobacteria</taxon>
        <taxon>Pseudomonadales</taxon>
        <taxon>Pseudomonadaceae</taxon>
        <taxon>Entomomonas</taxon>
    </lineage>
</organism>
<evidence type="ECO:0000313" key="9">
    <source>
        <dbReference type="Proteomes" id="UP000273143"/>
    </source>
</evidence>
<dbReference type="AlphaFoldDB" id="A0A3Q9JM31"/>
<feature type="domain" description="Flavodoxin-like fold" evidence="7">
    <location>
        <begin position="1"/>
        <end position="200"/>
    </location>
</feature>
<comment type="catalytic activity">
    <reaction evidence="5">
        <text>N,N-dimethyl-1,4-phenylenediamine + anthranilate + 2 NAD(+) = 2-(4-dimethylaminophenyl)diazenylbenzoate + 2 NADH + 2 H(+)</text>
        <dbReference type="Rhea" id="RHEA:55872"/>
        <dbReference type="ChEBI" id="CHEBI:15378"/>
        <dbReference type="ChEBI" id="CHEBI:15783"/>
        <dbReference type="ChEBI" id="CHEBI:16567"/>
        <dbReference type="ChEBI" id="CHEBI:57540"/>
        <dbReference type="ChEBI" id="CHEBI:57945"/>
        <dbReference type="ChEBI" id="CHEBI:71579"/>
        <dbReference type="EC" id="1.7.1.17"/>
    </reaction>
    <physiologicalReaction direction="right-to-left" evidence="5">
        <dbReference type="Rhea" id="RHEA:55874"/>
    </physiologicalReaction>
</comment>
<dbReference type="GO" id="GO:0009055">
    <property type="term" value="F:electron transfer activity"/>
    <property type="evidence" value="ECO:0007669"/>
    <property type="project" value="UniProtKB-UniRule"/>
</dbReference>
<sequence length="211" mass="23854">MNILHIDTSAKKPEQSNSRMLGKLFLQQLNNQGITPDIDYLDLTKDIQPHLTAEFVKATYTNEQDRTDEMKATLKHSDAMCKRVMNAQMIVCGLPMYNWTIPATFKTFLDTIIRTGITYDLLPDGTTKGKLTDKHVIFITTRGADLRSGAFQHMDAMTPVLKACCNFLGITNAYFVDAQPLQFTNQQEREQALIRAKQELTALADSLSKLY</sequence>
<accession>A0A3Q9JM31</accession>
<evidence type="ECO:0000256" key="5">
    <source>
        <dbReference type="ARBA" id="ARBA00048542"/>
    </source>
</evidence>
<gene>
    <name evidence="6" type="primary">azoR</name>
    <name evidence="8" type="ORF">DM558_10715</name>
</gene>
<keyword evidence="2 6" id="KW-0288">FMN</keyword>
<dbReference type="GO" id="GO:0010181">
    <property type="term" value="F:FMN binding"/>
    <property type="evidence" value="ECO:0007669"/>
    <property type="project" value="UniProtKB-UniRule"/>
</dbReference>
<comment type="cofactor">
    <cofactor evidence="6">
        <name>FMN</name>
        <dbReference type="ChEBI" id="CHEBI:58210"/>
    </cofactor>
    <text evidence="6">Binds 1 FMN per subunit.</text>
</comment>
<dbReference type="SUPFAM" id="SSF52218">
    <property type="entry name" value="Flavoproteins"/>
    <property type="match status" value="1"/>
</dbReference>
<proteinExistence type="inferred from homology"/>
<evidence type="ECO:0000256" key="1">
    <source>
        <dbReference type="ARBA" id="ARBA00022630"/>
    </source>
</evidence>
<evidence type="ECO:0000313" key="8">
    <source>
        <dbReference type="EMBL" id="AZS51209.1"/>
    </source>
</evidence>